<comment type="caution">
    <text evidence="1">The sequence shown here is derived from an EMBL/GenBank/DDBJ whole genome shotgun (WGS) entry which is preliminary data.</text>
</comment>
<dbReference type="EMBL" id="CM037157">
    <property type="protein sequence ID" value="KAH7849335.1"/>
    <property type="molecule type" value="Genomic_DNA"/>
</dbReference>
<sequence length="167" mass="18600">MTSSINMGFMLEVCRNVGLRKSSNVHLDSEVSDTNPMKILNSIKSLCPRSKSDETELCVETRATFIRDEDIHHITITPEDLTKPNLIHLVQKIIDIDRERDAVGILGGMMTDLRALENLLLETRVQSVRMLGFLAMEKDRNSPAKFMAAAEGETAAVADDEKGSKIK</sequence>
<name>A0ACB7Y784_9ERIC</name>
<keyword evidence="2" id="KW-1185">Reference proteome</keyword>
<reference evidence="1 2" key="1">
    <citation type="journal article" date="2021" name="Hortic Res">
        <title>High-quality reference genome and annotation aids understanding of berry development for evergreen blueberry (Vaccinium darrowii).</title>
        <authorList>
            <person name="Yu J."/>
            <person name="Hulse-Kemp A.M."/>
            <person name="Babiker E."/>
            <person name="Staton M."/>
        </authorList>
    </citation>
    <scope>NUCLEOTIDE SEQUENCE [LARGE SCALE GENOMIC DNA]</scope>
    <source>
        <strain evidence="2">cv. NJ 8807/NJ 8810</strain>
        <tissue evidence="1">Young leaf</tissue>
    </source>
</reference>
<organism evidence="1 2">
    <name type="scientific">Vaccinium darrowii</name>
    <dbReference type="NCBI Taxonomy" id="229202"/>
    <lineage>
        <taxon>Eukaryota</taxon>
        <taxon>Viridiplantae</taxon>
        <taxon>Streptophyta</taxon>
        <taxon>Embryophyta</taxon>
        <taxon>Tracheophyta</taxon>
        <taxon>Spermatophyta</taxon>
        <taxon>Magnoliopsida</taxon>
        <taxon>eudicotyledons</taxon>
        <taxon>Gunneridae</taxon>
        <taxon>Pentapetalae</taxon>
        <taxon>asterids</taxon>
        <taxon>Ericales</taxon>
        <taxon>Ericaceae</taxon>
        <taxon>Vaccinioideae</taxon>
        <taxon>Vaccinieae</taxon>
        <taxon>Vaccinium</taxon>
    </lineage>
</organism>
<dbReference type="Proteomes" id="UP000828048">
    <property type="component" value="Chromosome 7"/>
</dbReference>
<evidence type="ECO:0000313" key="2">
    <source>
        <dbReference type="Proteomes" id="UP000828048"/>
    </source>
</evidence>
<accession>A0ACB7Y784</accession>
<proteinExistence type="predicted"/>
<protein>
    <submittedName>
        <fullName evidence="1">Uncharacterized protein</fullName>
    </submittedName>
</protein>
<gene>
    <name evidence="1" type="ORF">Vadar_016470</name>
</gene>
<evidence type="ECO:0000313" key="1">
    <source>
        <dbReference type="EMBL" id="KAH7849335.1"/>
    </source>
</evidence>